<organism evidence="1 2">
    <name type="scientific">Streptomyces cellostaticus</name>
    <dbReference type="NCBI Taxonomy" id="67285"/>
    <lineage>
        <taxon>Bacteria</taxon>
        <taxon>Bacillati</taxon>
        <taxon>Actinomycetota</taxon>
        <taxon>Actinomycetes</taxon>
        <taxon>Kitasatosporales</taxon>
        <taxon>Streptomycetaceae</taxon>
        <taxon>Streptomyces</taxon>
    </lineage>
</organism>
<protein>
    <submittedName>
        <fullName evidence="1">Uncharacterized protein</fullName>
    </submittedName>
</protein>
<keyword evidence="2" id="KW-1185">Reference proteome</keyword>
<dbReference type="EMBL" id="LMWL01000009">
    <property type="protein sequence ID" value="KUM97536.1"/>
    <property type="molecule type" value="Genomic_DNA"/>
</dbReference>
<dbReference type="AlphaFoldDB" id="A0A124HDG7"/>
<evidence type="ECO:0000313" key="2">
    <source>
        <dbReference type="Proteomes" id="UP000054241"/>
    </source>
</evidence>
<dbReference type="Proteomes" id="UP000054241">
    <property type="component" value="Unassembled WGS sequence"/>
</dbReference>
<gene>
    <name evidence="1" type="ORF">AQI88_06265</name>
</gene>
<reference evidence="1 2" key="1">
    <citation type="submission" date="2015-10" db="EMBL/GenBank/DDBJ databases">
        <title>Draft genome sequence of Streptomyces cellostaticus DSM 40189, type strain for the species Streptomyces cellostaticus.</title>
        <authorList>
            <person name="Ruckert C."/>
            <person name="Winkler A."/>
            <person name="Kalinowski J."/>
            <person name="Kampfer P."/>
            <person name="Glaeser S."/>
        </authorList>
    </citation>
    <scope>NUCLEOTIDE SEQUENCE [LARGE SCALE GENOMIC DNA]</scope>
    <source>
        <strain evidence="1 2">DSM 40189</strain>
    </source>
</reference>
<accession>A0A124HDG7</accession>
<evidence type="ECO:0000313" key="1">
    <source>
        <dbReference type="EMBL" id="KUM97536.1"/>
    </source>
</evidence>
<comment type="caution">
    <text evidence="1">The sequence shown here is derived from an EMBL/GenBank/DDBJ whole genome shotgun (WGS) entry which is preliminary data.</text>
</comment>
<proteinExistence type="predicted"/>
<sequence length="85" mass="9724">MLSVSQEQAVKYSGQGGISKGMLSLAVGFDVTKSYKVTNETRFEVPKHKFGTVEAYTLYRHYRVQIGWWIDVFKPVGVCFNQWAE</sequence>
<name>A0A124HDG7_9ACTN</name>